<name>A0A2X0I6R0_9ACTN</name>
<evidence type="ECO:0000256" key="1">
    <source>
        <dbReference type="SAM" id="MobiDB-lite"/>
    </source>
</evidence>
<feature type="region of interest" description="Disordered" evidence="1">
    <location>
        <begin position="1"/>
        <end position="42"/>
    </location>
</feature>
<feature type="compositionally biased region" description="Low complexity" evidence="1">
    <location>
        <begin position="28"/>
        <end position="37"/>
    </location>
</feature>
<feature type="domain" description="SAF" evidence="3">
    <location>
        <begin position="73"/>
        <end position="134"/>
    </location>
</feature>
<dbReference type="Proteomes" id="UP000248889">
    <property type="component" value="Unassembled WGS sequence"/>
</dbReference>
<dbReference type="EMBL" id="QKYN01000268">
    <property type="protein sequence ID" value="RAG80287.1"/>
    <property type="molecule type" value="Genomic_DNA"/>
</dbReference>
<dbReference type="AlphaFoldDB" id="A0A2X0I6R0"/>
<evidence type="ECO:0000313" key="4">
    <source>
        <dbReference type="EMBL" id="RAG80287.1"/>
    </source>
</evidence>
<dbReference type="InterPro" id="IPR013974">
    <property type="entry name" value="SAF"/>
</dbReference>
<evidence type="ECO:0000259" key="3">
    <source>
        <dbReference type="SMART" id="SM00858"/>
    </source>
</evidence>
<keyword evidence="5" id="KW-1185">Reference proteome</keyword>
<protein>
    <recommendedName>
        <fullName evidence="3">SAF domain-containing protein</fullName>
    </recommendedName>
</protein>
<sequence>MQGKARTDEGKRRTTVEAPASPTLTAGQRPAAAPARAPQRRKRRPAVLALGVALVAAGGLGGAALYLTTGQRVPVLALAHDVPAGQPITADDLTQVRISLDPALHPLSADSHVLDMRATTDLKAGQLLTAADLTNDPLVLAGQEVLGVSAKPSQLPSAGLTAGTWVVLVYTPSAEGTGTGTGAETLPTPGASAPGGRNGGTGTLLQSVTVRVVSVGTPSASDGSVVVDVAVPGDQAAPVADLAASGKFAVLLAAPGTKGGG</sequence>
<feature type="region of interest" description="Disordered" evidence="1">
    <location>
        <begin position="176"/>
        <end position="197"/>
    </location>
</feature>
<dbReference type="Pfam" id="PF08666">
    <property type="entry name" value="SAF"/>
    <property type="match status" value="1"/>
</dbReference>
<gene>
    <name evidence="4" type="ORF">DN069_38980</name>
</gene>
<dbReference type="OrthoDB" id="3854036at2"/>
<feature type="compositionally biased region" description="Basic and acidic residues" evidence="1">
    <location>
        <begin position="1"/>
        <end position="15"/>
    </location>
</feature>
<evidence type="ECO:0000313" key="5">
    <source>
        <dbReference type="Proteomes" id="UP000248889"/>
    </source>
</evidence>
<evidence type="ECO:0000256" key="2">
    <source>
        <dbReference type="SAM" id="Phobius"/>
    </source>
</evidence>
<proteinExistence type="predicted"/>
<comment type="caution">
    <text evidence="4">The sequence shown here is derived from an EMBL/GenBank/DDBJ whole genome shotgun (WGS) entry which is preliminary data.</text>
</comment>
<dbReference type="CDD" id="cd11614">
    <property type="entry name" value="SAF_CpaB_FlgA_like"/>
    <property type="match status" value="1"/>
</dbReference>
<accession>A0A2X0I6R0</accession>
<reference evidence="4 5" key="1">
    <citation type="submission" date="2018-06" db="EMBL/GenBank/DDBJ databases">
        <title>Streptacidiphilus pinicola sp. nov., isolated from pine grove soil.</title>
        <authorList>
            <person name="Roh S.G."/>
            <person name="Park S."/>
            <person name="Kim M.-K."/>
            <person name="Yun B.-R."/>
            <person name="Park J."/>
            <person name="Kim M.J."/>
            <person name="Kim Y.S."/>
            <person name="Kim S.B."/>
        </authorList>
    </citation>
    <scope>NUCLEOTIDE SEQUENCE [LARGE SCALE GENOMIC DNA]</scope>
    <source>
        <strain evidence="4 5">MMS16-CNU450</strain>
    </source>
</reference>
<keyword evidence="2" id="KW-1133">Transmembrane helix</keyword>
<feature type="transmembrane region" description="Helical" evidence="2">
    <location>
        <begin position="46"/>
        <end position="67"/>
    </location>
</feature>
<dbReference type="SMART" id="SM00858">
    <property type="entry name" value="SAF"/>
    <property type="match status" value="1"/>
</dbReference>
<keyword evidence="2" id="KW-0812">Transmembrane</keyword>
<feature type="compositionally biased region" description="Low complexity" evidence="1">
    <location>
        <begin position="176"/>
        <end position="191"/>
    </location>
</feature>
<organism evidence="4 5">
    <name type="scientific">Streptacidiphilus pinicola</name>
    <dbReference type="NCBI Taxonomy" id="2219663"/>
    <lineage>
        <taxon>Bacteria</taxon>
        <taxon>Bacillati</taxon>
        <taxon>Actinomycetota</taxon>
        <taxon>Actinomycetes</taxon>
        <taxon>Kitasatosporales</taxon>
        <taxon>Streptomycetaceae</taxon>
        <taxon>Streptacidiphilus</taxon>
    </lineage>
</organism>
<keyword evidence="2" id="KW-0472">Membrane</keyword>